<dbReference type="HOGENOM" id="CLU_1478853_0_0_10"/>
<dbReference type="OrthoDB" id="1492411at2"/>
<proteinExistence type="predicted"/>
<reference evidence="1" key="1">
    <citation type="submission" date="2009-11" db="EMBL/GenBank/DDBJ databases">
        <authorList>
            <person name="Weinstock G."/>
            <person name="Sodergren E."/>
            <person name="Clifton S."/>
            <person name="Fulton L."/>
            <person name="Fulton B."/>
            <person name="Courtney L."/>
            <person name="Fronick C."/>
            <person name="Harrison M."/>
            <person name="Strong C."/>
            <person name="Farmer C."/>
            <person name="Delahaunty K."/>
            <person name="Markovic C."/>
            <person name="Hall O."/>
            <person name="Minx P."/>
            <person name="Tomlinson C."/>
            <person name="Mitreva M."/>
            <person name="Nelson J."/>
            <person name="Hou S."/>
            <person name="Wollam A."/>
            <person name="Pepin K.H."/>
            <person name="Johnson M."/>
            <person name="Bhonagiri V."/>
            <person name="Nash W.E."/>
            <person name="Warren W."/>
            <person name="Chinwalla A."/>
            <person name="Mardis E.R."/>
            <person name="Wilson R.K."/>
        </authorList>
    </citation>
    <scope>NUCLEOTIDE SEQUENCE [LARGE SCALE GENOMIC DNA]</scope>
    <source>
        <strain evidence="1">DSM 18205</strain>
    </source>
</reference>
<dbReference type="PaxDb" id="537011-PREVCOP_06851"/>
<dbReference type="GO" id="GO:0003677">
    <property type="term" value="F:DNA binding"/>
    <property type="evidence" value="ECO:0007669"/>
    <property type="project" value="InterPro"/>
</dbReference>
<dbReference type="RefSeq" id="WP_006849509.1">
    <property type="nucleotide sequence ID" value="NZ_CP085932.1"/>
</dbReference>
<gene>
    <name evidence="1" type="ORF">PREVCOP_06851</name>
</gene>
<comment type="caution">
    <text evidence="1">The sequence shown here is derived from an EMBL/GenBank/DDBJ whole genome shotgun (WGS) entry which is preliminary data.</text>
</comment>
<dbReference type="InterPro" id="IPR022725">
    <property type="entry name" value="Restrct_endonuc_II_MunI"/>
</dbReference>
<dbReference type="CDD" id="cd22336">
    <property type="entry name" value="MunI-like"/>
    <property type="match status" value="1"/>
</dbReference>
<dbReference type="AlphaFoldDB" id="D1PHX4"/>
<dbReference type="Pfam" id="PF11407">
    <property type="entry name" value="RestrictionMunI"/>
    <property type="match status" value="1"/>
</dbReference>
<dbReference type="InterPro" id="IPR011336">
    <property type="entry name" value="Restrct_endonuc_II_EcoRI/MunI"/>
</dbReference>
<dbReference type="EMBL" id="ACBX02000063">
    <property type="protein sequence ID" value="EFB33700.1"/>
    <property type="molecule type" value="Genomic_DNA"/>
</dbReference>
<dbReference type="GO" id="GO:0009307">
    <property type="term" value="P:DNA restriction-modification system"/>
    <property type="evidence" value="ECO:0007669"/>
    <property type="project" value="InterPro"/>
</dbReference>
<dbReference type="GO" id="GO:0009036">
    <property type="term" value="F:type II site-specific deoxyribonuclease activity"/>
    <property type="evidence" value="ECO:0007669"/>
    <property type="project" value="InterPro"/>
</dbReference>
<evidence type="ECO:0000313" key="2">
    <source>
        <dbReference type="Proteomes" id="UP000004477"/>
    </source>
</evidence>
<name>D1PHX4_9BACT</name>
<dbReference type="STRING" id="537011.PREVCOP_06851"/>
<protein>
    <submittedName>
        <fullName evidence="1">Uncharacterized protein</fullName>
    </submittedName>
</protein>
<keyword evidence="2" id="KW-1185">Reference proteome</keyword>
<dbReference type="Gene3D" id="3.40.580.10">
    <property type="entry name" value="Eco RI Endonuclease, subunit A"/>
    <property type="match status" value="1"/>
</dbReference>
<organism evidence="1 2">
    <name type="scientific">Segatella copri DSM 18205</name>
    <dbReference type="NCBI Taxonomy" id="537011"/>
    <lineage>
        <taxon>Bacteria</taxon>
        <taxon>Pseudomonadati</taxon>
        <taxon>Bacteroidota</taxon>
        <taxon>Bacteroidia</taxon>
        <taxon>Bacteroidales</taxon>
        <taxon>Prevotellaceae</taxon>
        <taxon>Segatella</taxon>
    </lineage>
</organism>
<accession>D1PHX4</accession>
<evidence type="ECO:0000313" key="1">
    <source>
        <dbReference type="EMBL" id="EFB33700.1"/>
    </source>
</evidence>
<dbReference type="SUPFAM" id="SSF52980">
    <property type="entry name" value="Restriction endonuclease-like"/>
    <property type="match status" value="1"/>
</dbReference>
<dbReference type="REBASE" id="251434">
    <property type="entry name" value="PcoORF6850P"/>
</dbReference>
<dbReference type="GeneID" id="69848456"/>
<dbReference type="InterPro" id="IPR011335">
    <property type="entry name" value="Restrct_endonuc-II-like"/>
</dbReference>
<dbReference type="Proteomes" id="UP000004477">
    <property type="component" value="Unassembled WGS sequence"/>
</dbReference>
<sequence>MGSFDNRFRRKWQDYGGSKATVAEHSFIEVFSELFKDTEYEVISQPTEFKDLYVNVQLSAKELEAIYTPDVPITKHGIQPDGAIRNTRTGKTIYVEIKRQDGWVEGKPRSAGRGNAHERLCKYFTPGLMQKLRSAGKIKEPNLPFWIVFQGDITRDPCRVREITYWFSDFKANYFFWRNTKEAESLIEHFETYIAPLLED</sequence>